<keyword evidence="5" id="KW-0808">Transferase</keyword>
<evidence type="ECO:0000256" key="3">
    <source>
        <dbReference type="ARBA" id="ARBA00007063"/>
    </source>
</evidence>
<evidence type="ECO:0000313" key="11">
    <source>
        <dbReference type="EMBL" id="CAH1452859.1"/>
    </source>
</evidence>
<comment type="similarity">
    <text evidence="3 10">Belongs to the glycosyltransferase 22 family.</text>
</comment>
<comment type="subcellular location">
    <subcellularLocation>
        <location evidence="1 10">Endoplasmic reticulum membrane</location>
        <topology evidence="1 10">Multi-pass membrane protein</topology>
    </subcellularLocation>
</comment>
<dbReference type="GO" id="GO:0005789">
    <property type="term" value="C:endoplasmic reticulum membrane"/>
    <property type="evidence" value="ECO:0007669"/>
    <property type="project" value="UniProtKB-SubCell"/>
</dbReference>
<protein>
    <recommendedName>
        <fullName evidence="10">Mannosyltransferase</fullName>
        <ecNumber evidence="10">2.4.1.-</ecNumber>
    </recommendedName>
</protein>
<dbReference type="PANTHER" id="PTHR22760">
    <property type="entry name" value="GLYCOSYLTRANSFERASE"/>
    <property type="match status" value="1"/>
</dbReference>
<evidence type="ECO:0000256" key="5">
    <source>
        <dbReference type="ARBA" id="ARBA00022679"/>
    </source>
</evidence>
<dbReference type="Pfam" id="PF03901">
    <property type="entry name" value="Glyco_transf_22"/>
    <property type="match status" value="1"/>
</dbReference>
<keyword evidence="7 10" id="KW-0256">Endoplasmic reticulum</keyword>
<name>A0AAU9PRU2_9ASTR</name>
<dbReference type="Proteomes" id="UP001157418">
    <property type="component" value="Unassembled WGS sequence"/>
</dbReference>
<evidence type="ECO:0000256" key="8">
    <source>
        <dbReference type="ARBA" id="ARBA00022989"/>
    </source>
</evidence>
<dbReference type="GO" id="GO:0006487">
    <property type="term" value="P:protein N-linked glycosylation"/>
    <property type="evidence" value="ECO:0007669"/>
    <property type="project" value="TreeGrafter"/>
</dbReference>
<comment type="caution">
    <text evidence="10">Lacks conserved residue(s) required for the propagation of feature annotation.</text>
</comment>
<keyword evidence="12" id="KW-1185">Reference proteome</keyword>
<feature type="transmembrane region" description="Helical" evidence="10">
    <location>
        <begin position="106"/>
        <end position="123"/>
    </location>
</feature>
<evidence type="ECO:0000256" key="7">
    <source>
        <dbReference type="ARBA" id="ARBA00022824"/>
    </source>
</evidence>
<dbReference type="GO" id="GO:0000026">
    <property type="term" value="F:alpha-1,2-mannosyltransferase activity"/>
    <property type="evidence" value="ECO:0007669"/>
    <property type="project" value="TreeGrafter"/>
</dbReference>
<evidence type="ECO:0000256" key="1">
    <source>
        <dbReference type="ARBA" id="ARBA00004477"/>
    </source>
</evidence>
<evidence type="ECO:0000313" key="12">
    <source>
        <dbReference type="Proteomes" id="UP001157418"/>
    </source>
</evidence>
<feature type="transmembrane region" description="Helical" evidence="10">
    <location>
        <begin position="47"/>
        <end position="66"/>
    </location>
</feature>
<dbReference type="InterPro" id="IPR005599">
    <property type="entry name" value="GPI_mannosylTrfase"/>
</dbReference>
<evidence type="ECO:0000256" key="9">
    <source>
        <dbReference type="ARBA" id="ARBA00023136"/>
    </source>
</evidence>
<evidence type="ECO:0000256" key="10">
    <source>
        <dbReference type="RuleBase" id="RU363075"/>
    </source>
</evidence>
<sequence length="137" mass="15532">MEKICVAVRVRPPVKSDEDSNSNSNGSHWKVDDNRISLYRSLSGTPLPLLFLILLTISVVVDYYYYGKWTSSVMNLLVYNVLGGGESHLYGTEGPLFYLKNGFNNFNFALVFALMFVVLFPFTKKKYAPDIDLIQGF</sequence>
<proteinExistence type="inferred from homology"/>
<organism evidence="11 12">
    <name type="scientific">Lactuca virosa</name>
    <dbReference type="NCBI Taxonomy" id="75947"/>
    <lineage>
        <taxon>Eukaryota</taxon>
        <taxon>Viridiplantae</taxon>
        <taxon>Streptophyta</taxon>
        <taxon>Embryophyta</taxon>
        <taxon>Tracheophyta</taxon>
        <taxon>Spermatophyta</taxon>
        <taxon>Magnoliopsida</taxon>
        <taxon>eudicotyledons</taxon>
        <taxon>Gunneridae</taxon>
        <taxon>Pentapetalae</taxon>
        <taxon>asterids</taxon>
        <taxon>campanulids</taxon>
        <taxon>Asterales</taxon>
        <taxon>Asteraceae</taxon>
        <taxon>Cichorioideae</taxon>
        <taxon>Cichorieae</taxon>
        <taxon>Lactucinae</taxon>
        <taxon>Lactuca</taxon>
    </lineage>
</organism>
<dbReference type="PANTHER" id="PTHR22760:SF2">
    <property type="entry name" value="ALPHA-1,2-MANNOSYLTRANSFERASE ALG9"/>
    <property type="match status" value="1"/>
</dbReference>
<comment type="caution">
    <text evidence="11">The sequence shown here is derived from an EMBL/GenBank/DDBJ whole genome shotgun (WGS) entry which is preliminary data.</text>
</comment>
<keyword evidence="8 10" id="KW-1133">Transmembrane helix</keyword>
<reference evidence="11 12" key="1">
    <citation type="submission" date="2022-01" db="EMBL/GenBank/DDBJ databases">
        <authorList>
            <person name="Xiong W."/>
            <person name="Schranz E."/>
        </authorList>
    </citation>
    <scope>NUCLEOTIDE SEQUENCE [LARGE SCALE GENOMIC DNA]</scope>
</reference>
<accession>A0AAU9PRU2</accession>
<evidence type="ECO:0000256" key="6">
    <source>
        <dbReference type="ARBA" id="ARBA00022692"/>
    </source>
</evidence>
<comment type="pathway">
    <text evidence="2">Protein modification; protein glycosylation.</text>
</comment>
<evidence type="ECO:0000256" key="2">
    <source>
        <dbReference type="ARBA" id="ARBA00004922"/>
    </source>
</evidence>
<keyword evidence="4 10" id="KW-0328">Glycosyltransferase</keyword>
<keyword evidence="9 10" id="KW-0472">Membrane</keyword>
<dbReference type="AlphaFoldDB" id="A0AAU9PRU2"/>
<dbReference type="EC" id="2.4.1.-" evidence="10"/>
<gene>
    <name evidence="11" type="ORF">LVIROSA_LOCUS38146</name>
</gene>
<dbReference type="EMBL" id="CAKMRJ010005745">
    <property type="protein sequence ID" value="CAH1452859.1"/>
    <property type="molecule type" value="Genomic_DNA"/>
</dbReference>
<evidence type="ECO:0000256" key="4">
    <source>
        <dbReference type="ARBA" id="ARBA00022676"/>
    </source>
</evidence>
<keyword evidence="6 10" id="KW-0812">Transmembrane</keyword>